<dbReference type="EMBL" id="KN818288">
    <property type="protein sequence ID" value="KIL61157.1"/>
    <property type="molecule type" value="Genomic_DNA"/>
</dbReference>
<proteinExistence type="predicted"/>
<keyword evidence="1" id="KW-0472">Membrane</keyword>
<gene>
    <name evidence="2" type="ORF">M378DRAFT_867489</name>
</gene>
<name>A0A0C2WI39_AMAMK</name>
<dbReference type="AlphaFoldDB" id="A0A0C2WI39"/>
<keyword evidence="3" id="KW-1185">Reference proteome</keyword>
<sequence length="130" mass="14470">MPTTHSAHVMLSPRSLLTHDNDPRSHLTWRDNDNPDKFLVRLPHSVPKLSDKSVCLIESSYPLRFTVIFPQFLHSSSPLSPPQASPPSFPPLFFALGSLFANVLNFFGVMSSVIGSRLMNFNFLGTTGFP</sequence>
<dbReference type="HOGENOM" id="CLU_1937605_0_0_1"/>
<dbReference type="InParanoid" id="A0A0C2WI39"/>
<organism evidence="2 3">
    <name type="scientific">Amanita muscaria (strain Koide BX008)</name>
    <dbReference type="NCBI Taxonomy" id="946122"/>
    <lineage>
        <taxon>Eukaryota</taxon>
        <taxon>Fungi</taxon>
        <taxon>Dikarya</taxon>
        <taxon>Basidiomycota</taxon>
        <taxon>Agaricomycotina</taxon>
        <taxon>Agaricomycetes</taxon>
        <taxon>Agaricomycetidae</taxon>
        <taxon>Agaricales</taxon>
        <taxon>Pluteineae</taxon>
        <taxon>Amanitaceae</taxon>
        <taxon>Amanita</taxon>
    </lineage>
</organism>
<dbReference type="Proteomes" id="UP000054549">
    <property type="component" value="Unassembled WGS sequence"/>
</dbReference>
<protein>
    <submittedName>
        <fullName evidence="2">Uncharacterized protein</fullName>
    </submittedName>
</protein>
<reference evidence="2 3" key="1">
    <citation type="submission" date="2014-04" db="EMBL/GenBank/DDBJ databases">
        <title>Evolutionary Origins and Diversification of the Mycorrhizal Mutualists.</title>
        <authorList>
            <consortium name="DOE Joint Genome Institute"/>
            <consortium name="Mycorrhizal Genomics Consortium"/>
            <person name="Kohler A."/>
            <person name="Kuo A."/>
            <person name="Nagy L.G."/>
            <person name="Floudas D."/>
            <person name="Copeland A."/>
            <person name="Barry K.W."/>
            <person name="Cichocki N."/>
            <person name="Veneault-Fourrey C."/>
            <person name="LaButti K."/>
            <person name="Lindquist E.A."/>
            <person name="Lipzen A."/>
            <person name="Lundell T."/>
            <person name="Morin E."/>
            <person name="Murat C."/>
            <person name="Riley R."/>
            <person name="Ohm R."/>
            <person name="Sun H."/>
            <person name="Tunlid A."/>
            <person name="Henrissat B."/>
            <person name="Grigoriev I.V."/>
            <person name="Hibbett D.S."/>
            <person name="Martin F."/>
        </authorList>
    </citation>
    <scope>NUCLEOTIDE SEQUENCE [LARGE SCALE GENOMIC DNA]</scope>
    <source>
        <strain evidence="2 3">Koide BX008</strain>
    </source>
</reference>
<evidence type="ECO:0000313" key="3">
    <source>
        <dbReference type="Proteomes" id="UP000054549"/>
    </source>
</evidence>
<evidence type="ECO:0000256" key="1">
    <source>
        <dbReference type="SAM" id="Phobius"/>
    </source>
</evidence>
<feature type="transmembrane region" description="Helical" evidence="1">
    <location>
        <begin position="92"/>
        <end position="114"/>
    </location>
</feature>
<evidence type="ECO:0000313" key="2">
    <source>
        <dbReference type="EMBL" id="KIL61157.1"/>
    </source>
</evidence>
<keyword evidence="1" id="KW-1133">Transmembrane helix</keyword>
<accession>A0A0C2WI39</accession>
<keyword evidence="1" id="KW-0812">Transmembrane</keyword>